<dbReference type="Proteomes" id="UP000010433">
    <property type="component" value="Unassembled WGS sequence"/>
</dbReference>
<sequence length="72" mass="8080">ENKLLFPGLFCVSISTCACTYRSVIYLPIPTKIPPEGGSMRKGGWVEGSKENVVLIEKKERKVVQAKQNREQ</sequence>
<protein>
    <submittedName>
        <fullName evidence="1">Uncharacterized protein</fullName>
    </submittedName>
</protein>
<dbReference type="AlphaFoldDB" id="L1NIV0"/>
<evidence type="ECO:0000313" key="2">
    <source>
        <dbReference type="Proteomes" id="UP000010433"/>
    </source>
</evidence>
<comment type="caution">
    <text evidence="1">The sequence shown here is derived from an EMBL/GenBank/DDBJ whole genome shotgun (WGS) entry which is preliminary data.</text>
</comment>
<name>L1NIV0_9BACT</name>
<reference evidence="1 2" key="1">
    <citation type="submission" date="2012-05" db="EMBL/GenBank/DDBJ databases">
        <authorList>
            <person name="Weinstock G."/>
            <person name="Sodergren E."/>
            <person name="Lobos E.A."/>
            <person name="Fulton L."/>
            <person name="Fulton R."/>
            <person name="Courtney L."/>
            <person name="Fronick C."/>
            <person name="O'Laughlin M."/>
            <person name="Godfrey J."/>
            <person name="Wilson R.M."/>
            <person name="Miner T."/>
            <person name="Farmer C."/>
            <person name="Delehaunty K."/>
            <person name="Cordes M."/>
            <person name="Minx P."/>
            <person name="Tomlinson C."/>
            <person name="Chen J."/>
            <person name="Wollam A."/>
            <person name="Pepin K.H."/>
            <person name="Bhonagiri V."/>
            <person name="Zhang X."/>
            <person name="Suruliraj S."/>
            <person name="Warren W."/>
            <person name="Mitreva M."/>
            <person name="Mardis E.R."/>
            <person name="Wilson R.K."/>
        </authorList>
    </citation>
    <scope>NUCLEOTIDE SEQUENCE [LARGE SCALE GENOMIC DNA]</scope>
    <source>
        <strain evidence="1 2">F0055</strain>
    </source>
</reference>
<dbReference type="HOGENOM" id="CLU_2728293_0_0_10"/>
<evidence type="ECO:0000313" key="1">
    <source>
        <dbReference type="EMBL" id="EKY03127.1"/>
    </source>
</evidence>
<accession>L1NIV0</accession>
<keyword evidence="2" id="KW-1185">Reference proteome</keyword>
<dbReference type="EMBL" id="AMEP01000041">
    <property type="protein sequence ID" value="EKY03127.1"/>
    <property type="molecule type" value="Genomic_DNA"/>
</dbReference>
<organism evidence="1 2">
    <name type="scientific">Hoylesella saccharolytica F0055</name>
    <dbReference type="NCBI Taxonomy" id="1127699"/>
    <lineage>
        <taxon>Bacteria</taxon>
        <taxon>Pseudomonadati</taxon>
        <taxon>Bacteroidota</taxon>
        <taxon>Bacteroidia</taxon>
        <taxon>Bacteroidales</taxon>
        <taxon>Prevotellaceae</taxon>
        <taxon>Hoylesella</taxon>
    </lineage>
</organism>
<feature type="non-terminal residue" evidence="1">
    <location>
        <position position="1"/>
    </location>
</feature>
<proteinExistence type="predicted"/>
<dbReference type="RefSeq" id="WP_009161641.1">
    <property type="nucleotide sequence ID" value="NZ_KB290974.1"/>
</dbReference>
<gene>
    <name evidence="1" type="ORF">HMPREF9151_00470</name>
</gene>